<dbReference type="Gene3D" id="3.40.50.2300">
    <property type="match status" value="1"/>
</dbReference>
<organism evidence="2 3">
    <name type="scientific">Corynebacterium cystitidis DSM 20524</name>
    <dbReference type="NCBI Taxonomy" id="1121357"/>
    <lineage>
        <taxon>Bacteria</taxon>
        <taxon>Bacillati</taxon>
        <taxon>Actinomycetota</taxon>
        <taxon>Actinomycetes</taxon>
        <taxon>Mycobacteriales</taxon>
        <taxon>Corynebacteriaceae</taxon>
        <taxon>Corynebacterium</taxon>
    </lineage>
</organism>
<name>A0A1H9QLW6_9CORY</name>
<dbReference type="STRING" id="1121357.SAMN05661109_00603"/>
<keyword evidence="1" id="KW-0808">Transferase</keyword>
<keyword evidence="3" id="KW-1185">Reference proteome</keyword>
<protein>
    <submittedName>
        <fullName evidence="2">Activator of the mannose operon, transcriptional antiterminator</fullName>
    </submittedName>
</protein>
<dbReference type="InterPro" id="IPR036095">
    <property type="entry name" value="PTS_EIIB-like_sf"/>
</dbReference>
<dbReference type="GO" id="GO:0009401">
    <property type="term" value="P:phosphoenolpyruvate-dependent sugar phosphotransferase system"/>
    <property type="evidence" value="ECO:0007669"/>
    <property type="project" value="InterPro"/>
</dbReference>
<proteinExistence type="predicted"/>
<gene>
    <name evidence="2" type="ORF">SAMN05661109_00603</name>
</gene>
<evidence type="ECO:0000256" key="1">
    <source>
        <dbReference type="ARBA" id="ARBA00022679"/>
    </source>
</evidence>
<reference evidence="3" key="1">
    <citation type="submission" date="2016-10" db="EMBL/GenBank/DDBJ databases">
        <authorList>
            <person name="Varghese N."/>
            <person name="Submissions S."/>
        </authorList>
    </citation>
    <scope>NUCLEOTIDE SEQUENCE [LARGE SCALE GENOMIC DNA]</scope>
    <source>
        <strain evidence="3">DSM 20524</strain>
    </source>
</reference>
<evidence type="ECO:0000313" key="2">
    <source>
        <dbReference type="EMBL" id="SER61571.1"/>
    </source>
</evidence>
<dbReference type="GO" id="GO:0008982">
    <property type="term" value="F:protein-N(PI)-phosphohistidine-sugar phosphotransferase activity"/>
    <property type="evidence" value="ECO:0007669"/>
    <property type="project" value="InterPro"/>
</dbReference>
<dbReference type="SUPFAM" id="SSF52794">
    <property type="entry name" value="PTS system IIB component-like"/>
    <property type="match status" value="1"/>
</dbReference>
<dbReference type="Proteomes" id="UP000198929">
    <property type="component" value="Unassembled WGS sequence"/>
</dbReference>
<accession>A0A1H9QLW6</accession>
<evidence type="ECO:0000313" key="3">
    <source>
        <dbReference type="Proteomes" id="UP000198929"/>
    </source>
</evidence>
<dbReference type="CDD" id="cd05568">
    <property type="entry name" value="PTS_IIB_bgl_like"/>
    <property type="match status" value="1"/>
</dbReference>
<sequence length="84" mass="9512">MGCSTDIGTSELLRVKIEKFFPEVRIVGLESMHTVTEGYIRDNHIELVISTIRGLELHSVPVVVVDAMLTERSQDSVRNALRRF</sequence>
<dbReference type="EMBL" id="FOGQ01000002">
    <property type="protein sequence ID" value="SER61571.1"/>
    <property type="molecule type" value="Genomic_DNA"/>
</dbReference>
<dbReference type="AlphaFoldDB" id="A0A1H9QLW6"/>